<evidence type="ECO:0000259" key="2">
    <source>
        <dbReference type="PROSITE" id="PS51782"/>
    </source>
</evidence>
<dbReference type="CDD" id="cd00118">
    <property type="entry name" value="LysM"/>
    <property type="match status" value="5"/>
</dbReference>
<feature type="domain" description="LysM" evidence="2">
    <location>
        <begin position="229"/>
        <end position="273"/>
    </location>
</feature>
<feature type="domain" description="LysM" evidence="2">
    <location>
        <begin position="126"/>
        <end position="170"/>
    </location>
</feature>
<dbReference type="Gene3D" id="3.10.350.10">
    <property type="entry name" value="LysM domain"/>
    <property type="match status" value="6"/>
</dbReference>
<evidence type="ECO:0000313" key="3">
    <source>
        <dbReference type="EMBL" id="NLR90645.1"/>
    </source>
</evidence>
<dbReference type="PROSITE" id="PS51782">
    <property type="entry name" value="LYSM"/>
    <property type="match status" value="6"/>
</dbReference>
<feature type="signal peptide" evidence="1">
    <location>
        <begin position="1"/>
        <end position="18"/>
    </location>
</feature>
<dbReference type="RefSeq" id="WP_168881370.1">
    <property type="nucleotide sequence ID" value="NZ_JABAIL010000002.1"/>
</dbReference>
<reference evidence="3 4" key="1">
    <citation type="submission" date="2020-04" db="EMBL/GenBank/DDBJ databases">
        <title>Flammeovirga sp. SR4, a novel species isolated from seawater.</title>
        <authorList>
            <person name="Wang X."/>
        </authorList>
    </citation>
    <scope>NUCLEOTIDE SEQUENCE [LARGE SCALE GENOMIC DNA]</scope>
    <source>
        <strain evidence="3 4">SR4</strain>
    </source>
</reference>
<dbReference type="Pfam" id="PF01476">
    <property type="entry name" value="LysM"/>
    <property type="match status" value="6"/>
</dbReference>
<protein>
    <submittedName>
        <fullName evidence="3">LysM peptidoglycan-binding domain-containing protein</fullName>
    </submittedName>
</protein>
<keyword evidence="4" id="KW-1185">Reference proteome</keyword>
<dbReference type="PANTHER" id="PTHR33734:SF22">
    <property type="entry name" value="MEMBRANE-BOUND LYTIC MUREIN TRANSGLYCOSYLASE D"/>
    <property type="match status" value="1"/>
</dbReference>
<evidence type="ECO:0000313" key="4">
    <source>
        <dbReference type="Proteomes" id="UP000585050"/>
    </source>
</evidence>
<feature type="domain" description="LysM" evidence="2">
    <location>
        <begin position="548"/>
        <end position="592"/>
    </location>
</feature>
<dbReference type="GO" id="GO:0008932">
    <property type="term" value="F:lytic endotransglycosylase activity"/>
    <property type="evidence" value="ECO:0007669"/>
    <property type="project" value="TreeGrafter"/>
</dbReference>
<dbReference type="InterPro" id="IPR018392">
    <property type="entry name" value="LysM"/>
</dbReference>
<dbReference type="SUPFAM" id="SSF54106">
    <property type="entry name" value="LysM domain"/>
    <property type="match status" value="5"/>
</dbReference>
<dbReference type="AlphaFoldDB" id="A0A7X8SI39"/>
<comment type="caution">
    <text evidence="3">The sequence shown here is derived from an EMBL/GenBank/DDBJ whole genome shotgun (WGS) entry which is preliminary data.</text>
</comment>
<proteinExistence type="predicted"/>
<accession>A0A7X8SI39</accession>
<keyword evidence="1" id="KW-0732">Signal</keyword>
<dbReference type="InterPro" id="IPR036779">
    <property type="entry name" value="LysM_dom_sf"/>
</dbReference>
<sequence>MKKIYSISLLLSAGTLFSSFNSSELKLSNPNKDVMVVQQPHQTDNPYPIITNVHTKKVNGEEITLVDANAIPAFIAGPNQNLMLIATALGIDVKKIYKYNDMDAYDDLQEGHVYYLKAKKGKATVANHTVDEEKNLWEVSQRYGIKLSKLAKKNRMKSDEPLARGRVLFLQKTRPKSVPPKVIDLPPAEEPVVEEELAQIDSAAAITTGVAVISIPADSTANAVDPSSKTHTVQDGESLFTISHMYDVTMLELKEWNNIGDNLSLEEGQVLIVGKEGSSVATTAAAVSVPVAEETAVIEEITEQPAIDNAAYDIAPNSQINARGKTITVGEASPAAANTAATVAATTTILAVANDAPAEAMPTAPEKYTVGKGEFYYAIARKHGVAATDLMAWNNNKELHPGDEIYVSNPNASNTVNSVASNPSINSTGNYSTHTLQHPVQKGETLESIAAQYDVTTEEIIQHNAVLKNQGDYHRLPMLLQIPQRQTQSNTVAEPVAYASTKPANDIYNQPAQVKAEPKKESVPATVTQQAAVTAPAVASTSSTANATTHTVQQGETLFAISRQYGVYHKDLIEWNNLPSNGALNAGQVLKLTAPESAIVEESASASPQQIEEFHVVGSGDTLYSISRKYGVNVSQIKSLNNMSNNEIKVGQKLRVK</sequence>
<name>A0A7X8SI39_9BACT</name>
<feature type="domain" description="LysM" evidence="2">
    <location>
        <begin position="613"/>
        <end position="656"/>
    </location>
</feature>
<feature type="chain" id="PRO_5030994936" evidence="1">
    <location>
        <begin position="19"/>
        <end position="657"/>
    </location>
</feature>
<gene>
    <name evidence="3" type="ORF">HGP29_05475</name>
</gene>
<evidence type="ECO:0000256" key="1">
    <source>
        <dbReference type="SAM" id="SignalP"/>
    </source>
</evidence>
<feature type="domain" description="LysM" evidence="2">
    <location>
        <begin position="366"/>
        <end position="416"/>
    </location>
</feature>
<dbReference type="SMART" id="SM00257">
    <property type="entry name" value="LysM"/>
    <property type="match status" value="6"/>
</dbReference>
<organism evidence="3 4">
    <name type="scientific">Flammeovirga agarivorans</name>
    <dbReference type="NCBI Taxonomy" id="2726742"/>
    <lineage>
        <taxon>Bacteria</taxon>
        <taxon>Pseudomonadati</taxon>
        <taxon>Bacteroidota</taxon>
        <taxon>Cytophagia</taxon>
        <taxon>Cytophagales</taxon>
        <taxon>Flammeovirgaceae</taxon>
        <taxon>Flammeovirga</taxon>
    </lineage>
</organism>
<dbReference type="EMBL" id="JABAIL010000002">
    <property type="protein sequence ID" value="NLR90645.1"/>
    <property type="molecule type" value="Genomic_DNA"/>
</dbReference>
<dbReference type="Proteomes" id="UP000585050">
    <property type="component" value="Unassembled WGS sequence"/>
</dbReference>
<feature type="domain" description="LysM" evidence="2">
    <location>
        <begin position="436"/>
        <end position="482"/>
    </location>
</feature>
<dbReference type="PANTHER" id="PTHR33734">
    <property type="entry name" value="LYSM DOMAIN-CONTAINING GPI-ANCHORED PROTEIN 2"/>
    <property type="match status" value="1"/>
</dbReference>